<organism evidence="2 3">
    <name type="scientific">Acanthocheilonema viteae</name>
    <name type="common">Filarial nematode worm</name>
    <name type="synonym">Dipetalonema viteae</name>
    <dbReference type="NCBI Taxonomy" id="6277"/>
    <lineage>
        <taxon>Eukaryota</taxon>
        <taxon>Metazoa</taxon>
        <taxon>Ecdysozoa</taxon>
        <taxon>Nematoda</taxon>
        <taxon>Chromadorea</taxon>
        <taxon>Rhabditida</taxon>
        <taxon>Spirurina</taxon>
        <taxon>Spiruromorpha</taxon>
        <taxon>Filarioidea</taxon>
        <taxon>Onchocercidae</taxon>
        <taxon>Acanthocheilonema</taxon>
    </lineage>
</organism>
<reference evidence="2 3" key="1">
    <citation type="submission" date="2018-08" db="EMBL/GenBank/DDBJ databases">
        <authorList>
            <person name="Laetsch R D."/>
            <person name="Stevens L."/>
            <person name="Kumar S."/>
            <person name="Blaxter L. M."/>
        </authorList>
    </citation>
    <scope>NUCLEOTIDE SEQUENCE [LARGE SCALE GENOMIC DNA]</scope>
</reference>
<protein>
    <submittedName>
        <fullName evidence="2">Uncharacterized protein</fullName>
    </submittedName>
</protein>
<evidence type="ECO:0000313" key="3">
    <source>
        <dbReference type="Proteomes" id="UP000276991"/>
    </source>
</evidence>
<keyword evidence="1" id="KW-0175">Coiled coil</keyword>
<feature type="coiled-coil region" evidence="1">
    <location>
        <begin position="3"/>
        <end position="65"/>
    </location>
</feature>
<evidence type="ECO:0000313" key="2">
    <source>
        <dbReference type="EMBL" id="VBB35094.1"/>
    </source>
</evidence>
<feature type="non-terminal residue" evidence="2">
    <location>
        <position position="1"/>
    </location>
</feature>
<proteinExistence type="predicted"/>
<accession>A0A498SN97</accession>
<sequence>EAMAALREELEKHKIELQRILDENTVLTEKICIEGIFTYDRSALINLMEAICVQLEAVREKLRAKTLKLIEIVTKAEELKKITNQ</sequence>
<gene>
    <name evidence="2" type="ORF">NAV_LOCUS9885</name>
</gene>
<evidence type="ECO:0000256" key="1">
    <source>
        <dbReference type="SAM" id="Coils"/>
    </source>
</evidence>
<keyword evidence="3" id="KW-1185">Reference proteome</keyword>
<dbReference type="Proteomes" id="UP000276991">
    <property type="component" value="Unassembled WGS sequence"/>
</dbReference>
<dbReference type="EMBL" id="UPTC01004813">
    <property type="protein sequence ID" value="VBB35094.1"/>
    <property type="molecule type" value="Genomic_DNA"/>
</dbReference>
<dbReference type="AlphaFoldDB" id="A0A498SN97"/>
<name>A0A498SN97_ACAVI</name>